<feature type="transmembrane region" description="Helical" evidence="5">
    <location>
        <begin position="320"/>
        <end position="338"/>
    </location>
</feature>
<evidence type="ECO:0000256" key="4">
    <source>
        <dbReference type="ARBA" id="ARBA00023136"/>
    </source>
</evidence>
<evidence type="ECO:0000259" key="7">
    <source>
        <dbReference type="Pfam" id="PF24961"/>
    </source>
</evidence>
<dbReference type="Pfam" id="PF01957">
    <property type="entry name" value="NfeD"/>
    <property type="match status" value="1"/>
</dbReference>
<dbReference type="SUPFAM" id="SSF52096">
    <property type="entry name" value="ClpP/crotonase"/>
    <property type="match status" value="1"/>
</dbReference>
<dbReference type="GO" id="GO:0005886">
    <property type="term" value="C:plasma membrane"/>
    <property type="evidence" value="ECO:0007669"/>
    <property type="project" value="TreeGrafter"/>
</dbReference>
<dbReference type="InterPro" id="IPR056739">
    <property type="entry name" value="NfeD_membrane"/>
</dbReference>
<dbReference type="InterPro" id="IPR012340">
    <property type="entry name" value="NA-bd_OB-fold"/>
</dbReference>
<dbReference type="EMBL" id="DTBD01000084">
    <property type="protein sequence ID" value="HGQ65288.1"/>
    <property type="molecule type" value="Genomic_DNA"/>
</dbReference>
<feature type="transmembrane region" description="Helical" evidence="5">
    <location>
        <begin position="250"/>
        <end position="267"/>
    </location>
</feature>
<proteinExistence type="predicted"/>
<dbReference type="SUPFAM" id="SSF141322">
    <property type="entry name" value="NfeD domain-like"/>
    <property type="match status" value="1"/>
</dbReference>
<evidence type="ECO:0000256" key="1">
    <source>
        <dbReference type="ARBA" id="ARBA00004141"/>
    </source>
</evidence>
<name>A0A7C4NP16_9CREN</name>
<accession>A0A7C4NP16</accession>
<evidence type="ECO:0000259" key="8">
    <source>
        <dbReference type="Pfam" id="PF25145"/>
    </source>
</evidence>
<dbReference type="Gene3D" id="3.90.226.10">
    <property type="entry name" value="2-enoyl-CoA Hydratase, Chain A, domain 1"/>
    <property type="match status" value="1"/>
</dbReference>
<keyword evidence="3 5" id="KW-1133">Transmembrane helix</keyword>
<dbReference type="InterPro" id="IPR002810">
    <property type="entry name" value="NfeD-like_C"/>
</dbReference>
<gene>
    <name evidence="9" type="ORF">ENU08_08615</name>
</gene>
<evidence type="ECO:0000256" key="5">
    <source>
        <dbReference type="SAM" id="Phobius"/>
    </source>
</evidence>
<dbReference type="Gene3D" id="2.40.50.140">
    <property type="entry name" value="Nucleic acid-binding proteins"/>
    <property type="match status" value="1"/>
</dbReference>
<evidence type="ECO:0000256" key="2">
    <source>
        <dbReference type="ARBA" id="ARBA00022692"/>
    </source>
</evidence>
<dbReference type="InterPro" id="IPR052165">
    <property type="entry name" value="Membrane_assoc_protease"/>
</dbReference>
<dbReference type="PANTHER" id="PTHR33507">
    <property type="entry name" value="INNER MEMBRANE PROTEIN YBBJ"/>
    <property type="match status" value="1"/>
</dbReference>
<protein>
    <submittedName>
        <fullName evidence="9">Nodulation protein NfeD</fullName>
    </submittedName>
</protein>
<feature type="transmembrane region" description="Helical" evidence="5">
    <location>
        <begin position="295"/>
        <end position="313"/>
    </location>
</feature>
<dbReference type="PANTHER" id="PTHR33507:SF3">
    <property type="entry name" value="INNER MEMBRANE PROTEIN YBBJ"/>
    <property type="match status" value="1"/>
</dbReference>
<feature type="domain" description="NfeD integral membrane" evidence="7">
    <location>
        <begin position="251"/>
        <end position="371"/>
    </location>
</feature>
<evidence type="ECO:0000256" key="3">
    <source>
        <dbReference type="ARBA" id="ARBA00022989"/>
    </source>
</evidence>
<dbReference type="Pfam" id="PF24961">
    <property type="entry name" value="NfeD_membrane"/>
    <property type="match status" value="1"/>
</dbReference>
<reference evidence="9" key="1">
    <citation type="journal article" date="2020" name="mSystems">
        <title>Genome- and Community-Level Interaction Insights into Carbon Utilization and Element Cycling Functions of Hydrothermarchaeota in Hydrothermal Sediment.</title>
        <authorList>
            <person name="Zhou Z."/>
            <person name="Liu Y."/>
            <person name="Xu W."/>
            <person name="Pan J."/>
            <person name="Luo Z.H."/>
            <person name="Li M."/>
        </authorList>
    </citation>
    <scope>NUCLEOTIDE SEQUENCE [LARGE SCALE GENOMIC DNA]</scope>
    <source>
        <strain evidence="9">SpSt-637</strain>
    </source>
</reference>
<keyword evidence="4 5" id="KW-0472">Membrane</keyword>
<sequence>MKVLYNRILLALLCISTIFLTLYVPSLLGLSSNVRSSDYAILIKIEGYTSLIDIPVQEYISRTLNVAENRGAPLLIFLDTYGGYLDPALNIAKLLLESKVPTIVYVKDKAYSAGTLIALASHVLVMSRTGVIGATQPITVNPVTGEIVFLNESKVVNPIVKTLEVCANIRNRNISLVRRFVYENLVLTGEEAVKFGVANYVAESLDEVLHVIHGIELNVSGTIWKLEAVKYIEVNPDVDIYAMIFLRNSVVNSILLFIGIFGTLILITSGRIELLPITVLLLLLALVGGDISGRIISFLLIALGSILLFVELFVTPGFGVLGVSGLVALFTGILLSPLPTASYTVNVMVIWRTLMILTISLGSLFLFILYKSIKALKSPKLVAYVPEERIVGKAIDKLMPGSKGYVMINGELWIAESNEIIEPGEEVEVIERKGLIVKVKKRYKNQ</sequence>
<feature type="transmembrane region" description="Helical" evidence="5">
    <location>
        <begin position="350"/>
        <end position="370"/>
    </location>
</feature>
<keyword evidence="2 5" id="KW-0812">Transmembrane</keyword>
<organism evidence="9">
    <name type="scientific">Ignisphaera aggregans</name>
    <dbReference type="NCBI Taxonomy" id="334771"/>
    <lineage>
        <taxon>Archaea</taxon>
        <taxon>Thermoproteota</taxon>
        <taxon>Thermoprotei</taxon>
        <taxon>Desulfurococcales</taxon>
        <taxon>Desulfurococcaceae</taxon>
        <taxon>Ignisphaera</taxon>
    </lineage>
</organism>
<feature type="domain" description="NfeD-like C-terminal" evidence="6">
    <location>
        <begin position="401"/>
        <end position="441"/>
    </location>
</feature>
<comment type="caution">
    <text evidence="9">The sequence shown here is derived from an EMBL/GenBank/DDBJ whole genome shotgun (WGS) entry which is preliminary data.</text>
</comment>
<evidence type="ECO:0000259" key="6">
    <source>
        <dbReference type="Pfam" id="PF01957"/>
    </source>
</evidence>
<dbReference type="Pfam" id="PF25145">
    <property type="entry name" value="NfeD1b_N"/>
    <property type="match status" value="1"/>
</dbReference>
<dbReference type="InterPro" id="IPR029045">
    <property type="entry name" value="ClpP/crotonase-like_dom_sf"/>
</dbReference>
<feature type="domain" description="NfeD1b N-terminal" evidence="8">
    <location>
        <begin position="53"/>
        <end position="210"/>
    </location>
</feature>
<dbReference type="InterPro" id="IPR056738">
    <property type="entry name" value="NfeD1b_N"/>
</dbReference>
<evidence type="ECO:0000313" key="9">
    <source>
        <dbReference type="EMBL" id="HGQ65288.1"/>
    </source>
</evidence>
<comment type="subcellular location">
    <subcellularLocation>
        <location evidence="1">Membrane</location>
        <topology evidence="1">Multi-pass membrane protein</topology>
    </subcellularLocation>
</comment>
<dbReference type="AlphaFoldDB" id="A0A7C4NP16"/>